<feature type="compositionally biased region" description="Low complexity" evidence="1">
    <location>
        <begin position="100"/>
        <end position="113"/>
    </location>
</feature>
<gene>
    <name evidence="2" type="ORF">TrST_g4285</name>
</gene>
<dbReference type="AlphaFoldDB" id="A0A9W7C188"/>
<dbReference type="EMBL" id="BRXY01000565">
    <property type="protein sequence ID" value="GMI00132.1"/>
    <property type="molecule type" value="Genomic_DNA"/>
</dbReference>
<keyword evidence="3" id="KW-1185">Reference proteome</keyword>
<protein>
    <submittedName>
        <fullName evidence="2">Uncharacterized protein</fullName>
    </submittedName>
</protein>
<dbReference type="OrthoDB" id="10363089at2759"/>
<name>A0A9W7C188_9STRA</name>
<comment type="caution">
    <text evidence="2">The sequence shown here is derived from an EMBL/GenBank/DDBJ whole genome shotgun (WGS) entry which is preliminary data.</text>
</comment>
<dbReference type="Proteomes" id="UP001165085">
    <property type="component" value="Unassembled WGS sequence"/>
</dbReference>
<feature type="region of interest" description="Disordered" evidence="1">
    <location>
        <begin position="1"/>
        <end position="61"/>
    </location>
</feature>
<feature type="compositionally biased region" description="Polar residues" evidence="1">
    <location>
        <begin position="41"/>
        <end position="51"/>
    </location>
</feature>
<reference evidence="3" key="1">
    <citation type="journal article" date="2023" name="Commun. Biol.">
        <title>Genome analysis of Parmales, the sister group of diatoms, reveals the evolutionary specialization of diatoms from phago-mixotrophs to photoautotrophs.</title>
        <authorList>
            <person name="Ban H."/>
            <person name="Sato S."/>
            <person name="Yoshikawa S."/>
            <person name="Yamada K."/>
            <person name="Nakamura Y."/>
            <person name="Ichinomiya M."/>
            <person name="Sato N."/>
            <person name="Blanc-Mathieu R."/>
            <person name="Endo H."/>
            <person name="Kuwata A."/>
            <person name="Ogata H."/>
        </authorList>
    </citation>
    <scope>NUCLEOTIDE SEQUENCE [LARGE SCALE GENOMIC DNA]</scope>
    <source>
        <strain evidence="3">NIES 3701</strain>
    </source>
</reference>
<evidence type="ECO:0000313" key="3">
    <source>
        <dbReference type="Proteomes" id="UP001165085"/>
    </source>
</evidence>
<evidence type="ECO:0000256" key="1">
    <source>
        <dbReference type="SAM" id="MobiDB-lite"/>
    </source>
</evidence>
<proteinExistence type="predicted"/>
<sequence>MGGKQGEMARKLAIAKQQRASAASASTSSGSEQQQQQQQSDDTNMNMSYQAEVNDDTLDEETRKLKREFDYMLQNNAYTINPNEYESEDEMLADYDPNLSASSDSSTENSSKKSQARRNLPPLLYVSDPFPFTPSTLSPYLFTPSSLPSSPPLSSSYTTYIIDPRPTSSFFTQTLNSLITSFKTLPTSSSYVLITSSTPGTLRQNIKKISKPLGSKILPDLIDKGTITQSNSLSILTTDGGIEKDGSRKSVKNISSNEVFLKTGTSGSGRILSLSIIIVDSKGIIKYVKNGCDGLIDYGWVKDILGGL</sequence>
<organism evidence="2 3">
    <name type="scientific">Triparma strigata</name>
    <dbReference type="NCBI Taxonomy" id="1606541"/>
    <lineage>
        <taxon>Eukaryota</taxon>
        <taxon>Sar</taxon>
        <taxon>Stramenopiles</taxon>
        <taxon>Ochrophyta</taxon>
        <taxon>Bolidophyceae</taxon>
        <taxon>Parmales</taxon>
        <taxon>Triparmaceae</taxon>
        <taxon>Triparma</taxon>
    </lineage>
</organism>
<evidence type="ECO:0000313" key="2">
    <source>
        <dbReference type="EMBL" id="GMI00132.1"/>
    </source>
</evidence>
<feature type="region of interest" description="Disordered" evidence="1">
    <location>
        <begin position="95"/>
        <end position="120"/>
    </location>
</feature>
<accession>A0A9W7C188</accession>
<feature type="compositionally biased region" description="Low complexity" evidence="1">
    <location>
        <begin position="14"/>
        <end position="40"/>
    </location>
</feature>